<keyword evidence="1" id="KW-0812">Transmembrane</keyword>
<dbReference type="PANTHER" id="PTHR46211">
    <property type="entry name" value="GLYCEROPHOSPHORYL DIESTER PHOSPHODIESTERASE"/>
    <property type="match status" value="1"/>
</dbReference>
<dbReference type="RefSeq" id="WP_044431262.1">
    <property type="nucleotide sequence ID" value="NZ_CBDBYG010000013.1"/>
</dbReference>
<feature type="transmembrane region" description="Helical" evidence="1">
    <location>
        <begin position="175"/>
        <end position="196"/>
    </location>
</feature>
<feature type="domain" description="GP-PDE" evidence="2">
    <location>
        <begin position="271"/>
        <end position="500"/>
    </location>
</feature>
<dbReference type="SUPFAM" id="SSF51695">
    <property type="entry name" value="PLC-like phosphodiesterases"/>
    <property type="match status" value="1"/>
</dbReference>
<dbReference type="CDD" id="cd08579">
    <property type="entry name" value="GDPD_memb_like"/>
    <property type="match status" value="1"/>
</dbReference>
<dbReference type="Gene3D" id="3.20.20.190">
    <property type="entry name" value="Phosphatidylinositol (PI) phosphodiesterase"/>
    <property type="match status" value="1"/>
</dbReference>
<proteinExistence type="predicted"/>
<organism evidence="3 4">
    <name type="scientific">Lactiplantibacillus plantarum</name>
    <name type="common">Lactobacillus plantarum</name>
    <dbReference type="NCBI Taxonomy" id="1590"/>
    <lineage>
        <taxon>Bacteria</taxon>
        <taxon>Bacillati</taxon>
        <taxon>Bacillota</taxon>
        <taxon>Bacilli</taxon>
        <taxon>Lactobacillales</taxon>
        <taxon>Lactobacillaceae</taxon>
        <taxon>Lactiplantibacillus</taxon>
    </lineage>
</organism>
<keyword evidence="1" id="KW-0472">Membrane</keyword>
<feature type="transmembrane region" description="Helical" evidence="1">
    <location>
        <begin position="244"/>
        <end position="264"/>
    </location>
</feature>
<reference evidence="3 4" key="1">
    <citation type="submission" date="2016-03" db="EMBL/GenBank/DDBJ databases">
        <title>Comparative genomics of 54 Lactobacillus plantarum strains reveals genomic uncoupling from niche constraints.</title>
        <authorList>
            <person name="Martino M.E."/>
        </authorList>
    </citation>
    <scope>NUCLEOTIDE SEQUENCE [LARGE SCALE GENOMIC DNA]</scope>
    <source>
        <strain evidence="3 4">19.1</strain>
    </source>
</reference>
<feature type="transmembrane region" description="Helical" evidence="1">
    <location>
        <begin position="12"/>
        <end position="33"/>
    </location>
</feature>
<dbReference type="KEGG" id="lpb:SH83_10050"/>
<accession>A0A165RBI6</accession>
<evidence type="ECO:0000256" key="1">
    <source>
        <dbReference type="SAM" id="Phobius"/>
    </source>
</evidence>
<dbReference type="EMBL" id="LUXM01000033">
    <property type="protein sequence ID" value="KZU93949.1"/>
    <property type="molecule type" value="Genomic_DNA"/>
</dbReference>
<feature type="transmembrane region" description="Helical" evidence="1">
    <location>
        <begin position="121"/>
        <end position="140"/>
    </location>
</feature>
<evidence type="ECO:0000313" key="3">
    <source>
        <dbReference type="EMBL" id="KZU93949.1"/>
    </source>
</evidence>
<dbReference type="AlphaFoldDB" id="A0A165RBI6"/>
<feature type="transmembrane region" description="Helical" evidence="1">
    <location>
        <begin position="74"/>
        <end position="96"/>
    </location>
</feature>
<name>A0A165RBI6_LACPN</name>
<protein>
    <submittedName>
        <fullName evidence="3">Glycerophosphoryl diester phosphodiesterase</fullName>
    </submittedName>
</protein>
<evidence type="ECO:0000259" key="2">
    <source>
        <dbReference type="PROSITE" id="PS51704"/>
    </source>
</evidence>
<dbReference type="PATRIC" id="fig|1590.144.peg.2065"/>
<dbReference type="PANTHER" id="PTHR46211:SF8">
    <property type="entry name" value="PHOSPHODIESTERASE"/>
    <property type="match status" value="1"/>
</dbReference>
<gene>
    <name evidence="3" type="ORF">Lp19_1923</name>
</gene>
<dbReference type="PROSITE" id="PS51704">
    <property type="entry name" value="GP_PDE"/>
    <property type="match status" value="1"/>
</dbReference>
<dbReference type="Pfam" id="PF03009">
    <property type="entry name" value="GDPD"/>
    <property type="match status" value="1"/>
</dbReference>
<dbReference type="Proteomes" id="UP000076882">
    <property type="component" value="Unassembled WGS sequence"/>
</dbReference>
<dbReference type="GO" id="GO:0008081">
    <property type="term" value="F:phosphoric diester hydrolase activity"/>
    <property type="evidence" value="ECO:0007669"/>
    <property type="project" value="InterPro"/>
</dbReference>
<evidence type="ECO:0000313" key="4">
    <source>
        <dbReference type="Proteomes" id="UP000076882"/>
    </source>
</evidence>
<keyword evidence="1" id="KW-1133">Transmembrane helix</keyword>
<dbReference type="InterPro" id="IPR017946">
    <property type="entry name" value="PLC-like_Pdiesterase_TIM-brl"/>
</dbReference>
<comment type="caution">
    <text evidence="3">The sequence shown here is derived from an EMBL/GenBank/DDBJ whole genome shotgun (WGS) entry which is preliminary data.</text>
</comment>
<feature type="transmembrane region" description="Helical" evidence="1">
    <location>
        <begin position="202"/>
        <end position="223"/>
    </location>
</feature>
<dbReference type="InterPro" id="IPR030395">
    <property type="entry name" value="GP_PDE_dom"/>
</dbReference>
<feature type="transmembrane region" description="Helical" evidence="1">
    <location>
        <begin position="39"/>
        <end position="62"/>
    </location>
</feature>
<sequence>MLSRGWHLVMQGARQLAGPLACWWLAGILLAVLAKVLGILVGGVVSLLGLLLLSAWLPAMVARSNHESWQAGQFLYRWVLLMFTAVWWLPLGWLGYLATLQASIQLPATVQNIIFNTRYDWLPVAGPLWLLGWLISWKWLPALQRQLTAPTSWRNYWRTGWRISWWTVFKKSRNVWLFLISWLVMAIIGGGIVWASGAVSQLVSQFVAVFMMTGLQLLAWLMFMGWWSRLWPETAIAGHSNWQTGLLTLTGLLVLGGYAGWWLGTPPTAPLAIIAHRGVNGRDGVQNTTAALKRTVKQVQPDMVEMDIQPTADRHWVVMHDPTLKALAGQPGPVHEYPVDKLSGLPLREHGQKGYLSTFKQYFAVAHKLQQPLLVEIKSVGTADQLMGIFADNYAQRLIQQKGAVHSLDYRVIERLHQRAAQLPVGFITPFYLTDFSNSVAEFYSLQALTATREQISAAHRQHRIVYFWTVDRPLAMQRLTAMGADGLITNRPGQLRRLQGQSKHYYFYQLINWLVSWL</sequence>
<dbReference type="GO" id="GO:0006629">
    <property type="term" value="P:lipid metabolic process"/>
    <property type="evidence" value="ECO:0007669"/>
    <property type="project" value="InterPro"/>
</dbReference>